<evidence type="ECO:0008006" key="5">
    <source>
        <dbReference type="Google" id="ProtNLM"/>
    </source>
</evidence>
<comment type="caution">
    <text evidence="3">The sequence shown here is derived from an EMBL/GenBank/DDBJ whole genome shotgun (WGS) entry which is preliminary data.</text>
</comment>
<dbReference type="AlphaFoldDB" id="A0A0A2UPN1"/>
<evidence type="ECO:0000313" key="3">
    <source>
        <dbReference type="EMBL" id="KGP89869.1"/>
    </source>
</evidence>
<reference evidence="3 4" key="1">
    <citation type="submission" date="2013-08" db="EMBL/GenBank/DDBJ databases">
        <title>Genome of Pontibacillus chungwhensis.</title>
        <authorList>
            <person name="Wang Q."/>
            <person name="Wang G."/>
        </authorList>
    </citation>
    <scope>NUCLEOTIDE SEQUENCE [LARGE SCALE GENOMIC DNA]</scope>
    <source>
        <strain evidence="3 4">BH030062</strain>
    </source>
</reference>
<dbReference type="NCBIfam" id="TIGR04087">
    <property type="entry name" value="YqxM_for_SipW"/>
    <property type="match status" value="1"/>
</dbReference>
<feature type="region of interest" description="Disordered" evidence="1">
    <location>
        <begin position="180"/>
        <end position="339"/>
    </location>
</feature>
<dbReference type="RefSeq" id="WP_036787299.1">
    <property type="nucleotide sequence ID" value="NZ_AVBG01000020.1"/>
</dbReference>
<protein>
    <recommendedName>
        <fullName evidence="5">Amyloid fiber anchoring/assembly protein TapA</fullName>
    </recommendedName>
</protein>
<dbReference type="InterPro" id="IPR023848">
    <property type="entry name" value="TasA"/>
</dbReference>
<keyword evidence="2" id="KW-0812">Transmembrane</keyword>
<feature type="compositionally biased region" description="Low complexity" evidence="1">
    <location>
        <begin position="183"/>
        <end position="193"/>
    </location>
</feature>
<dbReference type="GO" id="GO:0097311">
    <property type="term" value="C:bacterial biofilm matrix"/>
    <property type="evidence" value="ECO:0007669"/>
    <property type="project" value="InterPro"/>
</dbReference>
<keyword evidence="2" id="KW-0472">Membrane</keyword>
<dbReference type="EMBL" id="AVBG01000020">
    <property type="protein sequence ID" value="KGP89869.1"/>
    <property type="molecule type" value="Genomic_DNA"/>
</dbReference>
<evidence type="ECO:0000313" key="4">
    <source>
        <dbReference type="Proteomes" id="UP000030153"/>
    </source>
</evidence>
<evidence type="ECO:0000256" key="1">
    <source>
        <dbReference type="SAM" id="MobiDB-lite"/>
    </source>
</evidence>
<dbReference type="eggNOG" id="ENOG5031MMR">
    <property type="taxonomic scope" value="Bacteria"/>
</dbReference>
<feature type="transmembrane region" description="Helical" evidence="2">
    <location>
        <begin position="21"/>
        <end position="40"/>
    </location>
</feature>
<sequence>MILIRKSRTRTYRGTKHKQTFIIFQVAVLNCSIFVSSMYVSTPTNASFIDVETARTHIQAGVWEVDDDSDWDKSSLEFLNSGTKEEPSLMIYAVIGNGEDSGSMEGPVSYEVYYSPEGNPKNGEIKYTGEISPLKIGEEATLEFTPAQSGNYKFKAYQRTGHPGTGELWSETIVINLTDASEETVTTNSVESESLTELEESESKSQEDNKNKENASVPKNSSEEDGNSGEQSKNEVDTQKDNADDQVKGQEPTKKKSKQKEQPQKASTSEEDKKDTKDKKQTMETKGDKTETNGEAEQASTPTSKYPKEKQETSLENKEEVTEATKKTSSKNSKESNGK</sequence>
<feature type="compositionally biased region" description="Polar residues" evidence="1">
    <location>
        <begin position="293"/>
        <end position="304"/>
    </location>
</feature>
<name>A0A0A2UPN1_9BACI</name>
<proteinExistence type="predicted"/>
<keyword evidence="4" id="KW-1185">Reference proteome</keyword>
<dbReference type="STRING" id="1385513.N780_09475"/>
<feature type="compositionally biased region" description="Basic and acidic residues" evidence="1">
    <location>
        <begin position="201"/>
        <end position="213"/>
    </location>
</feature>
<gene>
    <name evidence="3" type="ORF">N780_09475</name>
</gene>
<evidence type="ECO:0000256" key="2">
    <source>
        <dbReference type="SAM" id="Phobius"/>
    </source>
</evidence>
<keyword evidence="2" id="KW-1133">Transmembrane helix</keyword>
<organism evidence="3 4">
    <name type="scientific">Pontibacillus chungwhensis BH030062</name>
    <dbReference type="NCBI Taxonomy" id="1385513"/>
    <lineage>
        <taxon>Bacteria</taxon>
        <taxon>Bacillati</taxon>
        <taxon>Bacillota</taxon>
        <taxon>Bacilli</taxon>
        <taxon>Bacillales</taxon>
        <taxon>Bacillaceae</taxon>
        <taxon>Pontibacillus</taxon>
    </lineage>
</organism>
<feature type="compositionally biased region" description="Basic and acidic residues" evidence="1">
    <location>
        <begin position="232"/>
        <end position="292"/>
    </location>
</feature>
<accession>A0A0A2UPN1</accession>
<dbReference type="Proteomes" id="UP000030153">
    <property type="component" value="Unassembled WGS sequence"/>
</dbReference>
<feature type="compositionally biased region" description="Basic and acidic residues" evidence="1">
    <location>
        <begin position="306"/>
        <end position="339"/>
    </location>
</feature>